<dbReference type="Proteomes" id="UP000011715">
    <property type="component" value="Unassembled WGS sequence"/>
</dbReference>
<proteinExistence type="predicted"/>
<keyword evidence="3" id="KW-1185">Reference proteome</keyword>
<gene>
    <name evidence="1" type="ORF">MAPG_05374</name>
</gene>
<evidence type="ECO:0000313" key="2">
    <source>
        <dbReference type="EnsemblFungi" id="MAPG_05374T0"/>
    </source>
</evidence>
<reference evidence="2" key="4">
    <citation type="journal article" date="2015" name="G3 (Bethesda)">
        <title>Genome sequences of three phytopathogenic species of the Magnaporthaceae family of fungi.</title>
        <authorList>
            <person name="Okagaki L.H."/>
            <person name="Nunes C.C."/>
            <person name="Sailsbery J."/>
            <person name="Clay B."/>
            <person name="Brown D."/>
            <person name="John T."/>
            <person name="Oh Y."/>
            <person name="Young N."/>
            <person name="Fitzgerald M."/>
            <person name="Haas B.J."/>
            <person name="Zeng Q."/>
            <person name="Young S."/>
            <person name="Adiconis X."/>
            <person name="Fan L."/>
            <person name="Levin J.Z."/>
            <person name="Mitchell T.K."/>
            <person name="Okubara P.A."/>
            <person name="Farman M.L."/>
            <person name="Kohn L.M."/>
            <person name="Birren B."/>
            <person name="Ma L.-J."/>
            <person name="Dean R.A."/>
        </authorList>
    </citation>
    <scope>NUCLEOTIDE SEQUENCE</scope>
    <source>
        <strain evidence="2">ATCC 64411 / 73-15</strain>
    </source>
</reference>
<reference evidence="1" key="1">
    <citation type="submission" date="2010-05" db="EMBL/GenBank/DDBJ databases">
        <title>The Genome Sequence of Magnaporthe poae strain ATCC 64411.</title>
        <authorList>
            <consortium name="The Broad Institute Genome Sequencing Platform"/>
            <consortium name="Broad Institute Genome Sequencing Center for Infectious Disease"/>
            <person name="Ma L.-J."/>
            <person name="Dead R."/>
            <person name="Young S."/>
            <person name="Zeng Q."/>
            <person name="Koehrsen M."/>
            <person name="Alvarado L."/>
            <person name="Berlin A."/>
            <person name="Chapman S.B."/>
            <person name="Chen Z."/>
            <person name="Freedman E."/>
            <person name="Gellesch M."/>
            <person name="Goldberg J."/>
            <person name="Griggs A."/>
            <person name="Gujja S."/>
            <person name="Heilman E.R."/>
            <person name="Heiman D."/>
            <person name="Hepburn T."/>
            <person name="Howarth C."/>
            <person name="Jen D."/>
            <person name="Larson L."/>
            <person name="Mehta T."/>
            <person name="Neiman D."/>
            <person name="Pearson M."/>
            <person name="Roberts A."/>
            <person name="Saif S."/>
            <person name="Shea T."/>
            <person name="Shenoy N."/>
            <person name="Sisk P."/>
            <person name="Stolte C."/>
            <person name="Sykes S."/>
            <person name="Walk T."/>
            <person name="White J."/>
            <person name="Yandava C."/>
            <person name="Haas B."/>
            <person name="Nusbaum C."/>
            <person name="Birren B."/>
        </authorList>
    </citation>
    <scope>NUCLEOTIDE SEQUENCE</scope>
    <source>
        <strain evidence="1">ATCC 64411</strain>
    </source>
</reference>
<name>A0A0C4DZ82_MAGP6</name>
<accession>A0A0C4DZ82</accession>
<dbReference type="EnsemblFungi" id="MAPG_05374T0">
    <property type="protein sequence ID" value="MAPG_05374T0"/>
    <property type="gene ID" value="MAPG_05374"/>
</dbReference>
<organism evidence="2 3">
    <name type="scientific">Magnaporthiopsis poae (strain ATCC 64411 / 73-15)</name>
    <name type="common">Kentucky bluegrass fungus</name>
    <name type="synonym">Magnaporthe poae</name>
    <dbReference type="NCBI Taxonomy" id="644358"/>
    <lineage>
        <taxon>Eukaryota</taxon>
        <taxon>Fungi</taxon>
        <taxon>Dikarya</taxon>
        <taxon>Ascomycota</taxon>
        <taxon>Pezizomycotina</taxon>
        <taxon>Sordariomycetes</taxon>
        <taxon>Sordariomycetidae</taxon>
        <taxon>Magnaporthales</taxon>
        <taxon>Magnaporthaceae</taxon>
        <taxon>Magnaporthiopsis</taxon>
    </lineage>
</organism>
<sequence>MESRTRPAGRDLIAKGTLSPRCCDAFSQAPPARPAKMPTLGKMKAMEHLFAYNNKRSTICFRNGKQYWCAFTYRKSRYYASIRLSLLLTSGVCPPRQCSQQDRSLVRVGTCGRVYAKPCFP</sequence>
<reference evidence="1" key="3">
    <citation type="submission" date="2011-03" db="EMBL/GenBank/DDBJ databases">
        <title>Annotation of Magnaporthe poae ATCC 64411.</title>
        <authorList>
            <person name="Ma L.-J."/>
            <person name="Dead R."/>
            <person name="Young S.K."/>
            <person name="Zeng Q."/>
            <person name="Gargeya S."/>
            <person name="Fitzgerald M."/>
            <person name="Haas B."/>
            <person name="Abouelleil A."/>
            <person name="Alvarado L."/>
            <person name="Arachchi H.M."/>
            <person name="Berlin A."/>
            <person name="Brown A."/>
            <person name="Chapman S.B."/>
            <person name="Chen Z."/>
            <person name="Dunbar C."/>
            <person name="Freedman E."/>
            <person name="Gearin G."/>
            <person name="Gellesch M."/>
            <person name="Goldberg J."/>
            <person name="Griggs A."/>
            <person name="Gujja S."/>
            <person name="Heiman D."/>
            <person name="Howarth C."/>
            <person name="Larson L."/>
            <person name="Lui A."/>
            <person name="MacDonald P.J.P."/>
            <person name="Mehta T."/>
            <person name="Montmayeur A."/>
            <person name="Murphy C."/>
            <person name="Neiman D."/>
            <person name="Pearson M."/>
            <person name="Priest M."/>
            <person name="Roberts A."/>
            <person name="Saif S."/>
            <person name="Shea T."/>
            <person name="Shenoy N."/>
            <person name="Sisk P."/>
            <person name="Stolte C."/>
            <person name="Sykes S."/>
            <person name="Yandava C."/>
            <person name="Wortman J."/>
            <person name="Nusbaum C."/>
            <person name="Birren B."/>
        </authorList>
    </citation>
    <scope>NUCLEOTIDE SEQUENCE</scope>
    <source>
        <strain evidence="1">ATCC 64411</strain>
    </source>
</reference>
<dbReference type="AlphaFoldDB" id="A0A0C4DZ82"/>
<reference evidence="2" key="5">
    <citation type="submission" date="2015-06" db="UniProtKB">
        <authorList>
            <consortium name="EnsemblFungi"/>
        </authorList>
    </citation>
    <scope>IDENTIFICATION</scope>
    <source>
        <strain evidence="2">ATCC 64411</strain>
    </source>
</reference>
<reference evidence="3" key="2">
    <citation type="submission" date="2010-05" db="EMBL/GenBank/DDBJ databases">
        <title>The genome sequence of Magnaporthe poae strain ATCC 64411.</title>
        <authorList>
            <person name="Ma L.-J."/>
            <person name="Dead R."/>
            <person name="Young S."/>
            <person name="Zeng Q."/>
            <person name="Koehrsen M."/>
            <person name="Alvarado L."/>
            <person name="Berlin A."/>
            <person name="Chapman S.B."/>
            <person name="Chen Z."/>
            <person name="Freedman E."/>
            <person name="Gellesch M."/>
            <person name="Goldberg J."/>
            <person name="Griggs A."/>
            <person name="Gujja S."/>
            <person name="Heilman E.R."/>
            <person name="Heiman D."/>
            <person name="Hepburn T."/>
            <person name="Howarth C."/>
            <person name="Jen D."/>
            <person name="Larson L."/>
            <person name="Mehta T."/>
            <person name="Neiman D."/>
            <person name="Pearson M."/>
            <person name="Roberts A."/>
            <person name="Saif S."/>
            <person name="Shea T."/>
            <person name="Shenoy N."/>
            <person name="Sisk P."/>
            <person name="Stolte C."/>
            <person name="Sykes S."/>
            <person name="Walk T."/>
            <person name="White J."/>
            <person name="Yandava C."/>
            <person name="Haas B."/>
            <person name="Nusbaum C."/>
            <person name="Birren B."/>
        </authorList>
    </citation>
    <scope>NUCLEOTIDE SEQUENCE [LARGE SCALE GENOMIC DNA]</scope>
    <source>
        <strain evidence="3">ATCC 64411 / 73-15</strain>
    </source>
</reference>
<evidence type="ECO:0000313" key="1">
    <source>
        <dbReference type="EMBL" id="KLU86360.1"/>
    </source>
</evidence>
<dbReference type="EMBL" id="GL876969">
    <property type="protein sequence ID" value="KLU86360.1"/>
    <property type="molecule type" value="Genomic_DNA"/>
</dbReference>
<evidence type="ECO:0000313" key="3">
    <source>
        <dbReference type="Proteomes" id="UP000011715"/>
    </source>
</evidence>
<protein>
    <submittedName>
        <fullName evidence="1 2">Uncharacterized protein</fullName>
    </submittedName>
</protein>
<dbReference type="EMBL" id="ADBL01001276">
    <property type="status" value="NOT_ANNOTATED_CDS"/>
    <property type="molecule type" value="Genomic_DNA"/>
</dbReference>
<dbReference type="VEuPathDB" id="FungiDB:MAPG_05374"/>